<dbReference type="EMBL" id="CP026095">
    <property type="protein sequence ID" value="AZV43680.1"/>
    <property type="molecule type" value="Genomic_DNA"/>
</dbReference>
<evidence type="ECO:0000313" key="2">
    <source>
        <dbReference type="Proteomes" id="UP000283095"/>
    </source>
</evidence>
<accession>A0A3T0KTR2</accession>
<gene>
    <name evidence="1" type="ORF">BAOM_3071</name>
</gene>
<protein>
    <submittedName>
        <fullName evidence="1">Uncharacterized protein</fullName>
    </submittedName>
</protein>
<name>A0A3T0KTR2_9BACI</name>
<dbReference type="Proteomes" id="UP000283095">
    <property type="component" value="Chromosome"/>
</dbReference>
<evidence type="ECO:0000313" key="1">
    <source>
        <dbReference type="EMBL" id="AZV43680.1"/>
    </source>
</evidence>
<dbReference type="AlphaFoldDB" id="A0A3T0KTR2"/>
<proteinExistence type="predicted"/>
<dbReference type="RefSeq" id="WP_164853243.1">
    <property type="nucleotide sequence ID" value="NZ_CP026095.1"/>
</dbReference>
<sequence length="48" mass="5651">MERCIWCESVYNLEESTASEKVKSAVCSEECEQNFKEWNSKPLEFVTE</sequence>
<organism evidence="1 2">
    <name type="scientific">Peribacillus asahii</name>
    <dbReference type="NCBI Taxonomy" id="228899"/>
    <lineage>
        <taxon>Bacteria</taxon>
        <taxon>Bacillati</taxon>
        <taxon>Bacillota</taxon>
        <taxon>Bacilli</taxon>
        <taxon>Bacillales</taxon>
        <taxon>Bacillaceae</taxon>
        <taxon>Peribacillus</taxon>
    </lineage>
</organism>
<dbReference type="KEGG" id="pasa:BAOM_3071"/>
<reference evidence="1 2" key="1">
    <citation type="submission" date="2018-01" db="EMBL/GenBank/DDBJ databases">
        <title>Bacillus asahii Genome sequencing and assembly.</title>
        <authorList>
            <person name="Jiang H."/>
            <person name="Feng Y."/>
            <person name="Zhao F."/>
            <person name="Lin X."/>
        </authorList>
    </citation>
    <scope>NUCLEOTIDE SEQUENCE [LARGE SCALE GENOMIC DNA]</scope>
    <source>
        <strain evidence="1 2">OM18</strain>
    </source>
</reference>